<dbReference type="Pfam" id="PF00107">
    <property type="entry name" value="ADH_zinc_N"/>
    <property type="match status" value="1"/>
</dbReference>
<dbReference type="InterPro" id="IPR020843">
    <property type="entry name" value="ER"/>
</dbReference>
<evidence type="ECO:0000313" key="2">
    <source>
        <dbReference type="EMBL" id="MCQ8830028.1"/>
    </source>
</evidence>
<comment type="caution">
    <text evidence="2">The sequence shown here is derived from an EMBL/GenBank/DDBJ whole genome shotgun (WGS) entry which is preliminary data.</text>
</comment>
<dbReference type="AlphaFoldDB" id="A0A9X2LUK4"/>
<dbReference type="Gene3D" id="3.90.180.10">
    <property type="entry name" value="Medium-chain alcohol dehydrogenases, catalytic domain"/>
    <property type="match status" value="1"/>
</dbReference>
<gene>
    <name evidence="2" type="ORF">NQU54_13295</name>
</gene>
<dbReference type="RefSeq" id="WP_257631239.1">
    <property type="nucleotide sequence ID" value="NZ_JANIIC010000012.1"/>
</dbReference>
<proteinExistence type="predicted"/>
<dbReference type="GO" id="GO:0016491">
    <property type="term" value="F:oxidoreductase activity"/>
    <property type="evidence" value="ECO:0007669"/>
    <property type="project" value="InterPro"/>
</dbReference>
<dbReference type="InterPro" id="IPR011032">
    <property type="entry name" value="GroES-like_sf"/>
</dbReference>
<evidence type="ECO:0000313" key="3">
    <source>
        <dbReference type="Proteomes" id="UP001142400"/>
    </source>
</evidence>
<dbReference type="CDD" id="cd08241">
    <property type="entry name" value="QOR1"/>
    <property type="match status" value="1"/>
</dbReference>
<dbReference type="InterPro" id="IPR013149">
    <property type="entry name" value="ADH-like_C"/>
</dbReference>
<sequence>MKALLCTRLGTPDVLEVVDLPEPRPGPGEIVVEVAYVGLNFHDTLVVAGRHVVRPDLPFSPGSEYAGVVTAVGDGVTAVTVGDRVVGNEEYGCARQFVVVRADRVTRLPDGVSAQDAATVLVAYATAYHALVQRAGLQPGENLVVLGAAGGVGAAAVDVGRLLGARVIACASSDERAQAARAQGAAQALSYGAGDIKERIKAATAGRGADVVFDPVGGDVAAAAVRAVAWRGRYLVIGFAAGDIPSVGLNIPLVKGASVVGVFLGEFIRRERDVHERNLAQIFAWSRRGELRPRVHAVTPLEEGAAALTALAAGQARGKILLRADERPA</sequence>
<dbReference type="Pfam" id="PF08240">
    <property type="entry name" value="ADH_N"/>
    <property type="match status" value="1"/>
</dbReference>
<dbReference type="SUPFAM" id="SSF50129">
    <property type="entry name" value="GroES-like"/>
    <property type="match status" value="1"/>
</dbReference>
<dbReference type="SMART" id="SM00829">
    <property type="entry name" value="PKS_ER"/>
    <property type="match status" value="1"/>
</dbReference>
<dbReference type="InterPro" id="IPR036291">
    <property type="entry name" value="NAD(P)-bd_dom_sf"/>
</dbReference>
<reference evidence="2" key="1">
    <citation type="submission" date="2022-06" db="EMBL/GenBank/DDBJ databases">
        <title>WGS of actinobacteria.</title>
        <authorList>
            <person name="Thawai C."/>
        </authorList>
    </citation>
    <scope>NUCLEOTIDE SEQUENCE</scope>
    <source>
        <strain evidence="2">DSM 42010</strain>
    </source>
</reference>
<feature type="domain" description="Enoyl reductase (ER)" evidence="1">
    <location>
        <begin position="10"/>
        <end position="322"/>
    </location>
</feature>
<accession>A0A9X2LUK4</accession>
<keyword evidence="3" id="KW-1185">Reference proteome</keyword>
<name>A0A9X2LUK4_STRMQ</name>
<evidence type="ECO:0000259" key="1">
    <source>
        <dbReference type="SMART" id="SM00829"/>
    </source>
</evidence>
<dbReference type="EMBL" id="JANIIC010000012">
    <property type="protein sequence ID" value="MCQ8830028.1"/>
    <property type="molecule type" value="Genomic_DNA"/>
</dbReference>
<organism evidence="2 3">
    <name type="scientific">Streptomyces malaysiensis subsp. samsunensis</name>
    <dbReference type="NCBI Taxonomy" id="459658"/>
    <lineage>
        <taxon>Bacteria</taxon>
        <taxon>Bacillati</taxon>
        <taxon>Actinomycetota</taxon>
        <taxon>Actinomycetes</taxon>
        <taxon>Kitasatosporales</taxon>
        <taxon>Streptomycetaceae</taxon>
        <taxon>Streptomyces</taxon>
        <taxon>Streptomyces violaceusniger group</taxon>
    </lineage>
</organism>
<dbReference type="SUPFAM" id="SSF51735">
    <property type="entry name" value="NAD(P)-binding Rossmann-fold domains"/>
    <property type="match status" value="1"/>
</dbReference>
<dbReference type="InterPro" id="IPR013154">
    <property type="entry name" value="ADH-like_N"/>
</dbReference>
<dbReference type="PANTHER" id="PTHR43677">
    <property type="entry name" value="SHORT-CHAIN DEHYDROGENASE/REDUCTASE"/>
    <property type="match status" value="1"/>
</dbReference>
<dbReference type="InterPro" id="IPR051397">
    <property type="entry name" value="Zn-ADH-like_protein"/>
</dbReference>
<dbReference type="PANTHER" id="PTHR43677:SF4">
    <property type="entry name" value="QUINONE OXIDOREDUCTASE-LIKE PROTEIN 2"/>
    <property type="match status" value="1"/>
</dbReference>
<dbReference type="Proteomes" id="UP001142400">
    <property type="component" value="Unassembled WGS sequence"/>
</dbReference>
<protein>
    <submittedName>
        <fullName evidence="2">NADPH:quinone oxidoreductase family protein</fullName>
    </submittedName>
</protein>
<dbReference type="Gene3D" id="3.40.50.720">
    <property type="entry name" value="NAD(P)-binding Rossmann-like Domain"/>
    <property type="match status" value="1"/>
</dbReference>